<dbReference type="EMBL" id="KN716285">
    <property type="protein sequence ID" value="KJH47984.1"/>
    <property type="molecule type" value="Genomic_DNA"/>
</dbReference>
<evidence type="ECO:0000313" key="2">
    <source>
        <dbReference type="Proteomes" id="UP000053766"/>
    </source>
</evidence>
<dbReference type="Proteomes" id="UP000053766">
    <property type="component" value="Unassembled WGS sequence"/>
</dbReference>
<name>A0A0D8XW23_DICVI</name>
<gene>
    <name evidence="1" type="ORF">DICVIV_05919</name>
</gene>
<proteinExistence type="predicted"/>
<reference evidence="2" key="2">
    <citation type="journal article" date="2016" name="Sci. Rep.">
        <title>Dictyocaulus viviparus genome, variome and transcriptome elucidate lungworm biology and support future intervention.</title>
        <authorList>
            <person name="McNulty S.N."/>
            <person name="Strube C."/>
            <person name="Rosa B.A."/>
            <person name="Martin J.C."/>
            <person name="Tyagi R."/>
            <person name="Choi Y.J."/>
            <person name="Wang Q."/>
            <person name="Hallsworth Pepin K."/>
            <person name="Zhang X."/>
            <person name="Ozersky P."/>
            <person name="Wilson R.K."/>
            <person name="Sternberg P.W."/>
            <person name="Gasser R.B."/>
            <person name="Mitreva M."/>
        </authorList>
    </citation>
    <scope>NUCLEOTIDE SEQUENCE [LARGE SCALE GENOMIC DNA]</scope>
    <source>
        <strain evidence="2">HannoverDv2000</strain>
    </source>
</reference>
<organism evidence="1 2">
    <name type="scientific">Dictyocaulus viviparus</name>
    <name type="common">Bovine lungworm</name>
    <dbReference type="NCBI Taxonomy" id="29172"/>
    <lineage>
        <taxon>Eukaryota</taxon>
        <taxon>Metazoa</taxon>
        <taxon>Ecdysozoa</taxon>
        <taxon>Nematoda</taxon>
        <taxon>Chromadorea</taxon>
        <taxon>Rhabditida</taxon>
        <taxon>Rhabditina</taxon>
        <taxon>Rhabditomorpha</taxon>
        <taxon>Strongyloidea</taxon>
        <taxon>Metastrongylidae</taxon>
        <taxon>Dictyocaulus</taxon>
    </lineage>
</organism>
<reference evidence="1 2" key="1">
    <citation type="submission" date="2013-11" db="EMBL/GenBank/DDBJ databases">
        <title>Draft genome of the bovine lungworm Dictyocaulus viviparus.</title>
        <authorList>
            <person name="Mitreva M."/>
        </authorList>
    </citation>
    <scope>NUCLEOTIDE SEQUENCE [LARGE SCALE GENOMIC DNA]</scope>
    <source>
        <strain evidence="1 2">HannoverDv2000</strain>
    </source>
</reference>
<protein>
    <submittedName>
        <fullName evidence="1">Uncharacterized protein</fullName>
    </submittedName>
</protein>
<dbReference type="OrthoDB" id="5847988at2759"/>
<evidence type="ECO:0000313" key="1">
    <source>
        <dbReference type="EMBL" id="KJH47984.1"/>
    </source>
</evidence>
<dbReference type="AlphaFoldDB" id="A0A0D8XW23"/>
<keyword evidence="2" id="KW-1185">Reference proteome</keyword>
<sequence length="224" mass="24329">MSLKEFTGLDNTKEEVSNLPTATWKSFTSPSSLINSFSARRRSVLSSDVPSSPSKKLAPPQEECIDISTAIKRISALRIRLDEIRTVEKLSTASSSFVAASSSQDRRQQLLEESKRIVNAAKDFASISCSSSDAKWNATVAEIVDCADCLTSAALAVLSESNVYYSQLITTELIQTLTAIHSSLNDAQQSRLNNDDNLMSKSMVNLQSAVNQLMYAITSSSSTT</sequence>
<dbReference type="STRING" id="29172.A0A0D8XW23"/>
<accession>A0A0D8XW23</accession>